<dbReference type="RefSeq" id="WP_173154984.1">
    <property type="nucleotide sequence ID" value="NZ_AP022871.1"/>
</dbReference>
<sequence length="215" mass="24171">MAFAGFPAEAFAFYEGLEADNSRAYWTAHKDVYDTCVRGPMGELAAELAPLVRAEPKVFRPHRDVRFSRDKSPYKTHQGTFFEVASGVGYYLHVDAEGLFTAAGFYAHTRDQTARFRAAVDAPATGAELERIVRTLTRHGFVPGGDRVKTRPRGCPPDHPRLELMRHEALTAGRRHPAGPELEGRAFFDLVRADWRRLRPLVDWVETNVGPFEMG</sequence>
<name>A0A6F8YDH5_9ACTN</name>
<dbReference type="PIRSF" id="PIRSF028451">
    <property type="entry name" value="UCP028451"/>
    <property type="match status" value="1"/>
</dbReference>
<dbReference type="Pfam" id="PF09365">
    <property type="entry name" value="DUF2461"/>
    <property type="match status" value="1"/>
</dbReference>
<evidence type="ECO:0000313" key="1">
    <source>
        <dbReference type="EMBL" id="BCB84011.1"/>
    </source>
</evidence>
<evidence type="ECO:0000313" key="2">
    <source>
        <dbReference type="Proteomes" id="UP000503011"/>
    </source>
</evidence>
<dbReference type="Proteomes" id="UP000503011">
    <property type="component" value="Chromosome"/>
</dbReference>
<reference evidence="1 2" key="2">
    <citation type="submission" date="2020-03" db="EMBL/GenBank/DDBJ databases">
        <authorList>
            <person name="Ichikawa N."/>
            <person name="Kimura A."/>
            <person name="Kitahashi Y."/>
            <person name="Uohara A."/>
        </authorList>
    </citation>
    <scope>NUCLEOTIDE SEQUENCE [LARGE SCALE GENOMIC DNA]</scope>
    <source>
        <strain evidence="1 2">NBRC 105367</strain>
    </source>
</reference>
<accession>A0A6F8YDH5</accession>
<protein>
    <submittedName>
        <fullName evidence="1">TIGR02453 family protein</fullName>
    </submittedName>
</protein>
<dbReference type="NCBIfam" id="TIGR02453">
    <property type="entry name" value="TIGR02453 family protein"/>
    <property type="match status" value="1"/>
</dbReference>
<dbReference type="InterPro" id="IPR012808">
    <property type="entry name" value="CHP02453"/>
</dbReference>
<proteinExistence type="predicted"/>
<organism evidence="1 2">
    <name type="scientific">Phytohabitans suffuscus</name>
    <dbReference type="NCBI Taxonomy" id="624315"/>
    <lineage>
        <taxon>Bacteria</taxon>
        <taxon>Bacillati</taxon>
        <taxon>Actinomycetota</taxon>
        <taxon>Actinomycetes</taxon>
        <taxon>Micromonosporales</taxon>
        <taxon>Micromonosporaceae</taxon>
    </lineage>
</organism>
<gene>
    <name evidence="1" type="ORF">Psuf_013240</name>
</gene>
<dbReference type="PANTHER" id="PTHR36452:SF1">
    <property type="entry name" value="DUF2461 DOMAIN-CONTAINING PROTEIN"/>
    <property type="match status" value="1"/>
</dbReference>
<keyword evidence="2" id="KW-1185">Reference proteome</keyword>
<dbReference type="PANTHER" id="PTHR36452">
    <property type="entry name" value="CHROMOSOME 12, WHOLE GENOME SHOTGUN SEQUENCE"/>
    <property type="match status" value="1"/>
</dbReference>
<dbReference type="EMBL" id="AP022871">
    <property type="protein sequence ID" value="BCB84011.1"/>
    <property type="molecule type" value="Genomic_DNA"/>
</dbReference>
<dbReference type="KEGG" id="psuu:Psuf_013240"/>
<dbReference type="AlphaFoldDB" id="A0A6F8YDH5"/>
<reference evidence="1 2" key="1">
    <citation type="submission" date="2020-03" db="EMBL/GenBank/DDBJ databases">
        <title>Whole genome shotgun sequence of Phytohabitans suffuscus NBRC 105367.</title>
        <authorList>
            <person name="Komaki H."/>
            <person name="Tamura T."/>
        </authorList>
    </citation>
    <scope>NUCLEOTIDE SEQUENCE [LARGE SCALE GENOMIC DNA]</scope>
    <source>
        <strain evidence="1 2">NBRC 105367</strain>
    </source>
</reference>
<dbReference type="InterPro" id="IPR015996">
    <property type="entry name" value="UCP028451"/>
</dbReference>